<feature type="transmembrane region" description="Helical" evidence="9">
    <location>
        <begin position="140"/>
        <end position="160"/>
    </location>
</feature>
<dbReference type="Proteomes" id="UP000199657">
    <property type="component" value="Unassembled WGS sequence"/>
</dbReference>
<dbReference type="InterPro" id="IPR052157">
    <property type="entry name" value="BCAA_transport_permease"/>
</dbReference>
<dbReference type="GO" id="GO:0006865">
    <property type="term" value="P:amino acid transport"/>
    <property type="evidence" value="ECO:0007669"/>
    <property type="project" value="UniProtKB-KW"/>
</dbReference>
<keyword evidence="3" id="KW-1003">Cell membrane</keyword>
<protein>
    <submittedName>
        <fullName evidence="10">Amino acid/amide ABC transporter membrane protein 1, HAAT family</fullName>
    </submittedName>
</protein>
<dbReference type="AlphaFoldDB" id="A0A1H8V0D0"/>
<dbReference type="Pfam" id="PF02653">
    <property type="entry name" value="BPD_transp_2"/>
    <property type="match status" value="1"/>
</dbReference>
<gene>
    <name evidence="10" type="ORF">SAMN04488052_10919</name>
</gene>
<evidence type="ECO:0000256" key="2">
    <source>
        <dbReference type="ARBA" id="ARBA00022448"/>
    </source>
</evidence>
<evidence type="ECO:0000313" key="10">
    <source>
        <dbReference type="EMBL" id="SEP08687.1"/>
    </source>
</evidence>
<keyword evidence="11" id="KW-1185">Reference proteome</keyword>
<reference evidence="10 11" key="1">
    <citation type="submission" date="2016-10" db="EMBL/GenBank/DDBJ databases">
        <authorList>
            <person name="de Groot N.N."/>
        </authorList>
    </citation>
    <scope>NUCLEOTIDE SEQUENCE [LARGE SCALE GENOMIC DNA]</scope>
    <source>
        <strain evidence="10 11">CGMCC 1.6291</strain>
    </source>
</reference>
<comment type="similarity">
    <text evidence="8">Belongs to the binding-protein-dependent transport system permease family. LivHM subfamily.</text>
</comment>
<dbReference type="PANTHER" id="PTHR11795">
    <property type="entry name" value="BRANCHED-CHAIN AMINO ACID TRANSPORT SYSTEM PERMEASE PROTEIN LIVH"/>
    <property type="match status" value="1"/>
</dbReference>
<keyword evidence="2" id="KW-0813">Transport</keyword>
<feature type="transmembrane region" description="Helical" evidence="9">
    <location>
        <begin position="91"/>
        <end position="109"/>
    </location>
</feature>
<name>A0A1H8V0D0_9GAMM</name>
<evidence type="ECO:0000256" key="9">
    <source>
        <dbReference type="SAM" id="Phobius"/>
    </source>
</evidence>
<dbReference type="EMBL" id="FOEG01000009">
    <property type="protein sequence ID" value="SEP08687.1"/>
    <property type="molecule type" value="Genomic_DNA"/>
</dbReference>
<evidence type="ECO:0000313" key="11">
    <source>
        <dbReference type="Proteomes" id="UP000199657"/>
    </source>
</evidence>
<dbReference type="GO" id="GO:0022857">
    <property type="term" value="F:transmembrane transporter activity"/>
    <property type="evidence" value="ECO:0007669"/>
    <property type="project" value="InterPro"/>
</dbReference>
<evidence type="ECO:0000256" key="7">
    <source>
        <dbReference type="ARBA" id="ARBA00023136"/>
    </source>
</evidence>
<dbReference type="InterPro" id="IPR001851">
    <property type="entry name" value="ABC_transp_permease"/>
</dbReference>
<evidence type="ECO:0000256" key="1">
    <source>
        <dbReference type="ARBA" id="ARBA00004429"/>
    </source>
</evidence>
<evidence type="ECO:0000256" key="8">
    <source>
        <dbReference type="ARBA" id="ARBA00037998"/>
    </source>
</evidence>
<evidence type="ECO:0000256" key="3">
    <source>
        <dbReference type="ARBA" id="ARBA00022475"/>
    </source>
</evidence>
<dbReference type="PANTHER" id="PTHR11795:SF447">
    <property type="entry name" value="ABC TRANSPORTER PERMEASE PROTEIN"/>
    <property type="match status" value="1"/>
</dbReference>
<comment type="subcellular location">
    <subcellularLocation>
        <location evidence="1">Cell inner membrane</location>
        <topology evidence="1">Multi-pass membrane protein</topology>
    </subcellularLocation>
</comment>
<dbReference type="GO" id="GO:0005886">
    <property type="term" value="C:plasma membrane"/>
    <property type="evidence" value="ECO:0007669"/>
    <property type="project" value="UniProtKB-SubCell"/>
</dbReference>
<feature type="transmembrane region" description="Helical" evidence="9">
    <location>
        <begin position="12"/>
        <end position="37"/>
    </location>
</feature>
<keyword evidence="5" id="KW-0029">Amino-acid transport</keyword>
<dbReference type="NCBIfam" id="TIGR03409">
    <property type="entry name" value="urea_trans_UrtB"/>
    <property type="match status" value="1"/>
</dbReference>
<accession>A0A1H8V0D0</accession>
<organism evidence="10 11">
    <name type="scientific">Aquisalimonas asiatica</name>
    <dbReference type="NCBI Taxonomy" id="406100"/>
    <lineage>
        <taxon>Bacteria</taxon>
        <taxon>Pseudomonadati</taxon>
        <taxon>Pseudomonadota</taxon>
        <taxon>Gammaproteobacteria</taxon>
        <taxon>Chromatiales</taxon>
        <taxon>Ectothiorhodospiraceae</taxon>
        <taxon>Aquisalimonas</taxon>
    </lineage>
</organism>
<evidence type="ECO:0000256" key="5">
    <source>
        <dbReference type="ARBA" id="ARBA00022970"/>
    </source>
</evidence>
<keyword evidence="7 9" id="KW-0472">Membrane</keyword>
<dbReference type="OrthoDB" id="9807115at2"/>
<feature type="transmembrane region" description="Helical" evidence="9">
    <location>
        <begin position="225"/>
        <end position="245"/>
    </location>
</feature>
<proteinExistence type="inferred from homology"/>
<dbReference type="InterPro" id="IPR017779">
    <property type="entry name" value="ABC_UrtB_bac"/>
</dbReference>
<dbReference type="RefSeq" id="WP_091645452.1">
    <property type="nucleotide sequence ID" value="NZ_FOEG01000009.1"/>
</dbReference>
<sequence length="289" mass="31250">MEAWLNEAFIGISLASILLMVALGLAIIYGTMGVINLAHGQFVMLGAYGAWLLQTQYGFSIIVSLPVIFAAVALLGLLVERTIIQRLYHRPLDTILATWGIGIVLEQLVRNMFGSSSRYVARPEFLEGGYILLGAHVSSYRLFIIVFSLAMLVGTWYLLYRTEFGTKLRSVIQNTEISECYGISAKRVYAITFAYGAGLAGLAGALVTPLVSVTPTMGTSFVVDAFLVVIVGGVGSLLGTAASALMIGEATAWLSYVLNDTTGRILILLGVIVLIRFRPQGLFPDTVRR</sequence>
<feature type="transmembrane region" description="Helical" evidence="9">
    <location>
        <begin position="57"/>
        <end position="79"/>
    </location>
</feature>
<dbReference type="CDD" id="cd06582">
    <property type="entry name" value="TM_PBP1_LivH_like"/>
    <property type="match status" value="1"/>
</dbReference>
<feature type="transmembrane region" description="Helical" evidence="9">
    <location>
        <begin position="257"/>
        <end position="277"/>
    </location>
</feature>
<keyword evidence="6 9" id="KW-1133">Transmembrane helix</keyword>
<evidence type="ECO:0000256" key="4">
    <source>
        <dbReference type="ARBA" id="ARBA00022692"/>
    </source>
</evidence>
<dbReference type="STRING" id="406100.SAMN04488052_10919"/>
<evidence type="ECO:0000256" key="6">
    <source>
        <dbReference type="ARBA" id="ARBA00022989"/>
    </source>
</evidence>
<keyword evidence="4 9" id="KW-0812">Transmembrane</keyword>
<feature type="transmembrane region" description="Helical" evidence="9">
    <location>
        <begin position="188"/>
        <end position="213"/>
    </location>
</feature>